<dbReference type="GO" id="GO:0005829">
    <property type="term" value="C:cytosol"/>
    <property type="evidence" value="ECO:0007669"/>
    <property type="project" value="TreeGrafter"/>
</dbReference>
<dbReference type="PROSITE" id="PS51880">
    <property type="entry name" value="TGS"/>
    <property type="match status" value="1"/>
</dbReference>
<dbReference type="RefSeq" id="WP_054594807.1">
    <property type="nucleotide sequence ID" value="NZ_CP012830.1"/>
</dbReference>
<dbReference type="InterPro" id="IPR036621">
    <property type="entry name" value="Anticodon-bd_dom_sf"/>
</dbReference>
<dbReference type="GO" id="GO:0000049">
    <property type="term" value="F:tRNA binding"/>
    <property type="evidence" value="ECO:0007669"/>
    <property type="project" value="UniProtKB-KW"/>
</dbReference>
<dbReference type="AlphaFoldDB" id="A0A0N9W4V7"/>
<evidence type="ECO:0000256" key="7">
    <source>
        <dbReference type="ARBA" id="ARBA00023146"/>
    </source>
</evidence>
<dbReference type="Gene3D" id="3.40.50.800">
    <property type="entry name" value="Anticodon-binding domain"/>
    <property type="match status" value="1"/>
</dbReference>
<evidence type="ECO:0000256" key="3">
    <source>
        <dbReference type="ARBA" id="ARBA00022741"/>
    </source>
</evidence>
<keyword evidence="2" id="KW-0436">Ligase</keyword>
<organism evidence="9 10">
    <name type="scientific">Pseudomonas fluorescens</name>
    <dbReference type="NCBI Taxonomy" id="294"/>
    <lineage>
        <taxon>Bacteria</taxon>
        <taxon>Pseudomonadati</taxon>
        <taxon>Pseudomonadota</taxon>
        <taxon>Gammaproteobacteria</taxon>
        <taxon>Pseudomonadales</taxon>
        <taxon>Pseudomonadaceae</taxon>
        <taxon>Pseudomonas</taxon>
    </lineage>
</organism>
<dbReference type="SUPFAM" id="SSF81271">
    <property type="entry name" value="TGS-like"/>
    <property type="match status" value="1"/>
</dbReference>
<dbReference type="InterPro" id="IPR004154">
    <property type="entry name" value="Anticodon-bd"/>
</dbReference>
<dbReference type="Pfam" id="PF02824">
    <property type="entry name" value="TGS"/>
    <property type="match status" value="1"/>
</dbReference>
<proteinExistence type="predicted"/>
<name>A0A0N9W4V7_PSEFL</name>
<dbReference type="InterPro" id="IPR004095">
    <property type="entry name" value="TGS"/>
</dbReference>
<evidence type="ECO:0000256" key="1">
    <source>
        <dbReference type="ARBA" id="ARBA00022555"/>
    </source>
</evidence>
<dbReference type="GO" id="GO:0005524">
    <property type="term" value="F:ATP binding"/>
    <property type="evidence" value="ECO:0007669"/>
    <property type="project" value="UniProtKB-KW"/>
</dbReference>
<gene>
    <name evidence="9" type="ORF">AO353_10155</name>
</gene>
<dbReference type="PANTHER" id="PTHR11451:SF44">
    <property type="entry name" value="THREONINE--TRNA LIGASE, CHLOROPLASTIC_MITOCHONDRIAL 2"/>
    <property type="match status" value="1"/>
</dbReference>
<evidence type="ECO:0000256" key="6">
    <source>
        <dbReference type="ARBA" id="ARBA00022917"/>
    </source>
</evidence>
<evidence type="ECO:0000256" key="2">
    <source>
        <dbReference type="ARBA" id="ARBA00022598"/>
    </source>
</evidence>
<keyword evidence="1" id="KW-0820">tRNA-binding</keyword>
<keyword evidence="4" id="KW-0067">ATP-binding</keyword>
<keyword evidence="7" id="KW-0030">Aminoacyl-tRNA synthetase</keyword>
<dbReference type="OrthoDB" id="7026880at2"/>
<dbReference type="GO" id="GO:0004829">
    <property type="term" value="F:threonine-tRNA ligase activity"/>
    <property type="evidence" value="ECO:0007669"/>
    <property type="project" value="TreeGrafter"/>
</dbReference>
<dbReference type="Pfam" id="PF03129">
    <property type="entry name" value="HGTP_anticodon"/>
    <property type="match status" value="1"/>
</dbReference>
<dbReference type="PANTHER" id="PTHR11451">
    <property type="entry name" value="THREONINE-TRNA LIGASE"/>
    <property type="match status" value="1"/>
</dbReference>
<feature type="domain" description="TGS" evidence="8">
    <location>
        <begin position="1"/>
        <end position="75"/>
    </location>
</feature>
<dbReference type="SUPFAM" id="SSF52954">
    <property type="entry name" value="Class II aaRS ABD-related"/>
    <property type="match status" value="1"/>
</dbReference>
<dbReference type="GO" id="GO:0006435">
    <property type="term" value="P:threonyl-tRNA aminoacylation"/>
    <property type="evidence" value="ECO:0007669"/>
    <property type="project" value="TreeGrafter"/>
</dbReference>
<evidence type="ECO:0000256" key="5">
    <source>
        <dbReference type="ARBA" id="ARBA00022884"/>
    </source>
</evidence>
<reference evidence="9 10" key="2">
    <citation type="journal article" date="2018" name="Nature">
        <title>Mutant phenotypes for thousands of bacterial genes of unknown function.</title>
        <authorList>
            <person name="Price M.N."/>
            <person name="Wetmore K.M."/>
            <person name="Waters R.J."/>
            <person name="Callaghan M."/>
            <person name="Ray J."/>
            <person name="Liu H."/>
            <person name="Kuehl J.V."/>
            <person name="Melnyk R.A."/>
            <person name="Lamson J.S."/>
            <person name="Suh Y."/>
            <person name="Carlson H.K."/>
            <person name="Esquivel Z."/>
            <person name="Sadeeshkumar H."/>
            <person name="Chakraborty R."/>
            <person name="Zane G.M."/>
            <person name="Rubin B.E."/>
            <person name="Wall J.D."/>
            <person name="Visel A."/>
            <person name="Bristow J."/>
            <person name="Blow M.J."/>
            <person name="Arkin A.P."/>
            <person name="Deutschbauer A.M."/>
        </authorList>
    </citation>
    <scope>NUCLEOTIDE SEQUENCE [LARGE SCALE GENOMIC DNA]</scope>
    <source>
        <strain evidence="9 10">FW300-N2E3</strain>
    </source>
</reference>
<dbReference type="InterPro" id="IPR012676">
    <property type="entry name" value="TGS-like"/>
</dbReference>
<sequence>MIHITLPDGSLREYDQSLSVFEVAASIGIGLAKAAVAGRVNGTLVEQRIYGVCWANQQELDEWRAPQQVVVVNIDERQIGYAQSVTEALRRAGFRANSDLRKKNIGNKIRHHTLLAVPYLLVIGDKEMDGGFVSLRSGKGEDFGRMSVEAVCERLRIEVDAVAGKAAALPAIEIKREV</sequence>
<keyword evidence="3" id="KW-0547">Nucleotide-binding</keyword>
<keyword evidence="5" id="KW-0694">RNA-binding</keyword>
<dbReference type="EMBL" id="CP012830">
    <property type="protein sequence ID" value="ALI01415.1"/>
    <property type="molecule type" value="Genomic_DNA"/>
</dbReference>
<evidence type="ECO:0000313" key="10">
    <source>
        <dbReference type="Proteomes" id="UP000066487"/>
    </source>
</evidence>
<reference evidence="10" key="1">
    <citation type="submission" date="2015-09" db="EMBL/GenBank/DDBJ databases">
        <title>Whole genome sequence of Pseudomonas fluorescens FW300-N2E3.</title>
        <authorList>
            <person name="Ray J."/>
            <person name="Melnyk R."/>
            <person name="Deutschbauer A."/>
        </authorList>
    </citation>
    <scope>NUCLEOTIDE SEQUENCE [LARGE SCALE GENOMIC DNA]</scope>
    <source>
        <strain evidence="10">FW300-N2E3</strain>
    </source>
</reference>
<dbReference type="FunFam" id="3.40.50.800:FF:000001">
    <property type="entry name" value="Threonine--tRNA ligase"/>
    <property type="match status" value="1"/>
</dbReference>
<dbReference type="Proteomes" id="UP000066487">
    <property type="component" value="Chromosome"/>
</dbReference>
<dbReference type="InterPro" id="IPR047246">
    <property type="entry name" value="ThrRS_anticodon"/>
</dbReference>
<evidence type="ECO:0000313" key="9">
    <source>
        <dbReference type="EMBL" id="ALI01415.1"/>
    </source>
</evidence>
<accession>A0A0N9W4V7</accession>
<dbReference type="CDD" id="cd00860">
    <property type="entry name" value="ThrRS_anticodon"/>
    <property type="match status" value="1"/>
</dbReference>
<dbReference type="InterPro" id="IPR012675">
    <property type="entry name" value="Beta-grasp_dom_sf"/>
</dbReference>
<dbReference type="CDD" id="cd01667">
    <property type="entry name" value="TGS_ThrRS"/>
    <property type="match status" value="1"/>
</dbReference>
<protein>
    <recommendedName>
        <fullName evidence="8">TGS domain-containing protein</fullName>
    </recommendedName>
</protein>
<evidence type="ECO:0000256" key="4">
    <source>
        <dbReference type="ARBA" id="ARBA00022840"/>
    </source>
</evidence>
<dbReference type="Gene3D" id="3.10.20.30">
    <property type="match status" value="1"/>
</dbReference>
<keyword evidence="6" id="KW-0648">Protein biosynthesis</keyword>
<evidence type="ECO:0000259" key="8">
    <source>
        <dbReference type="PROSITE" id="PS51880"/>
    </source>
</evidence>